<dbReference type="Proteomes" id="UP000466864">
    <property type="component" value="Unassembled WGS sequence"/>
</dbReference>
<gene>
    <name evidence="1" type="ORF">FYJ60_04555</name>
</gene>
<accession>A0A7X2TNI9</accession>
<name>A0A7X2TNI9_9FIRM</name>
<proteinExistence type="predicted"/>
<keyword evidence="2" id="KW-1185">Reference proteome</keyword>
<sequence length="108" mass="12217">MDELKSAVKEILIAYLPDEAGNPILDTLVNRAIWSYRNYVNYPPDTEETDIESNMKDNLYCISDLALYAFNKQGADFESAHNENGVSRTYESEGAVFTAHGVFPYVRV</sequence>
<comment type="caution">
    <text evidence="1">The sequence shown here is derived from an EMBL/GenBank/DDBJ whole genome shotgun (WGS) entry which is preliminary data.</text>
</comment>
<evidence type="ECO:0000313" key="2">
    <source>
        <dbReference type="Proteomes" id="UP000466864"/>
    </source>
</evidence>
<reference evidence="1 2" key="1">
    <citation type="submission" date="2019-08" db="EMBL/GenBank/DDBJ databases">
        <title>In-depth cultivation of the pig gut microbiome towards novel bacterial diversity and tailored functional studies.</title>
        <authorList>
            <person name="Wylensek D."/>
            <person name="Hitch T.C.A."/>
            <person name="Clavel T."/>
        </authorList>
    </citation>
    <scope>NUCLEOTIDE SEQUENCE [LARGE SCALE GENOMIC DNA]</scope>
    <source>
        <strain evidence="1 2">Oil+RF-744-WCA-WT-13</strain>
    </source>
</reference>
<dbReference type="EMBL" id="VUMV01000002">
    <property type="protein sequence ID" value="MST81580.1"/>
    <property type="molecule type" value="Genomic_DNA"/>
</dbReference>
<evidence type="ECO:0008006" key="3">
    <source>
        <dbReference type="Google" id="ProtNLM"/>
    </source>
</evidence>
<dbReference type="AlphaFoldDB" id="A0A7X2TNI9"/>
<evidence type="ECO:0000313" key="1">
    <source>
        <dbReference type="EMBL" id="MST81580.1"/>
    </source>
</evidence>
<protein>
    <recommendedName>
        <fullName evidence="3">Phage gp6-like head-tail connector protein</fullName>
    </recommendedName>
</protein>
<dbReference type="RefSeq" id="WP_154457380.1">
    <property type="nucleotide sequence ID" value="NZ_VUMV01000002.1"/>
</dbReference>
<organism evidence="1 2">
    <name type="scientific">Bilifractor porci</name>
    <dbReference type="NCBI Taxonomy" id="2606636"/>
    <lineage>
        <taxon>Bacteria</taxon>
        <taxon>Bacillati</taxon>
        <taxon>Bacillota</taxon>
        <taxon>Clostridia</taxon>
        <taxon>Lachnospirales</taxon>
        <taxon>Lachnospiraceae</taxon>
        <taxon>Bilifractor</taxon>
    </lineage>
</organism>